<organism evidence="1 2">
    <name type="scientific">Trichinella spiralis</name>
    <name type="common">Trichina worm</name>
    <dbReference type="NCBI Taxonomy" id="6334"/>
    <lineage>
        <taxon>Eukaryota</taxon>
        <taxon>Metazoa</taxon>
        <taxon>Ecdysozoa</taxon>
        <taxon>Nematoda</taxon>
        <taxon>Enoplea</taxon>
        <taxon>Dorylaimia</taxon>
        <taxon>Trichinellida</taxon>
        <taxon>Trichinellidae</taxon>
        <taxon>Trichinella</taxon>
    </lineage>
</organism>
<protein>
    <submittedName>
        <fullName evidence="1">Olfactory receptor</fullName>
    </submittedName>
</protein>
<evidence type="ECO:0000313" key="2">
    <source>
        <dbReference type="Proteomes" id="UP001558632"/>
    </source>
</evidence>
<evidence type="ECO:0000313" key="1">
    <source>
        <dbReference type="EMBL" id="KAL1242254.1"/>
    </source>
</evidence>
<proteinExistence type="predicted"/>
<keyword evidence="1" id="KW-0675">Receptor</keyword>
<accession>A0ABR3KNL7</accession>
<comment type="caution">
    <text evidence="1">The sequence shown here is derived from an EMBL/GenBank/DDBJ whole genome shotgun (WGS) entry which is preliminary data.</text>
</comment>
<dbReference type="Proteomes" id="UP001558632">
    <property type="component" value="Unassembled WGS sequence"/>
</dbReference>
<reference evidence="1 2" key="1">
    <citation type="submission" date="2024-07" db="EMBL/GenBank/DDBJ databases">
        <title>Enhanced genomic and transcriptomic resources for Trichinella pseudospiralis and T. spiralis underpin the discovery of pronounced molecular differences between stages and species.</title>
        <authorList>
            <person name="Pasi K.K."/>
            <person name="La Rosa G."/>
            <person name="Gomez-Morales M.A."/>
            <person name="Tosini F."/>
            <person name="Sumanam S."/>
            <person name="Young N.D."/>
            <person name="Chang B.C."/>
            <person name="Robin G.B."/>
        </authorList>
    </citation>
    <scope>NUCLEOTIDE SEQUENCE [LARGE SCALE GENOMIC DNA]</scope>
    <source>
        <strain evidence="1">ISS534</strain>
    </source>
</reference>
<sequence length="75" mass="8608">MLEILWSLTDSCESRVLRASVYHLVIRNRGSLVLALFRIFDDVYPLLLCSLVTFGTNGDNQRLDSQITLTFRTET</sequence>
<gene>
    <name evidence="1" type="ORF">TSPI_09895</name>
</gene>
<dbReference type="EMBL" id="JBEUSY010000216">
    <property type="protein sequence ID" value="KAL1242254.1"/>
    <property type="molecule type" value="Genomic_DNA"/>
</dbReference>
<keyword evidence="2" id="KW-1185">Reference proteome</keyword>
<name>A0ABR3KNL7_TRISP</name>